<keyword evidence="7" id="KW-1185">Reference proteome</keyword>
<reference evidence="7" key="1">
    <citation type="submission" date="2018-03" db="EMBL/GenBank/DDBJ databases">
        <title>Gramella fulva sp. nov., isolated from a dry surface of tidal flat.</title>
        <authorList>
            <person name="Hwang S.H."/>
            <person name="Hwang W.M."/>
            <person name="Kang K."/>
            <person name="Ahn T.-Y."/>
        </authorList>
    </citation>
    <scope>NUCLEOTIDE SEQUENCE [LARGE SCALE GENOMIC DNA]</scope>
    <source>
        <strain evidence="7">SH35</strain>
    </source>
</reference>
<evidence type="ECO:0000256" key="1">
    <source>
        <dbReference type="ARBA" id="ARBA00000427"/>
    </source>
</evidence>
<dbReference type="GO" id="GO:0005737">
    <property type="term" value="C:cytoplasm"/>
    <property type="evidence" value="ECO:0007669"/>
    <property type="project" value="TreeGrafter"/>
</dbReference>
<gene>
    <name evidence="6" type="ORF">C7S20_18790</name>
</gene>
<feature type="chain" id="PRO_5015332950" description="exo-alpha-sialidase" evidence="4">
    <location>
        <begin position="19"/>
        <end position="368"/>
    </location>
</feature>
<dbReference type="AlphaFoldDB" id="A0A2R3ZAE2"/>
<evidence type="ECO:0000313" key="7">
    <source>
        <dbReference type="Proteomes" id="UP000241507"/>
    </source>
</evidence>
<dbReference type="InterPro" id="IPR036278">
    <property type="entry name" value="Sialidase_sf"/>
</dbReference>
<dbReference type="SUPFAM" id="SSF50939">
    <property type="entry name" value="Sialidases"/>
    <property type="match status" value="1"/>
</dbReference>
<accession>A0A2R3ZAE2</accession>
<dbReference type="Pfam" id="PF13088">
    <property type="entry name" value="BNR_2"/>
    <property type="match status" value="1"/>
</dbReference>
<dbReference type="GO" id="GO:0006689">
    <property type="term" value="P:ganglioside catabolic process"/>
    <property type="evidence" value="ECO:0007669"/>
    <property type="project" value="TreeGrafter"/>
</dbReference>
<keyword evidence="4" id="KW-0732">Signal</keyword>
<feature type="signal peptide" evidence="4">
    <location>
        <begin position="1"/>
        <end position="18"/>
    </location>
</feature>
<dbReference type="EC" id="3.2.1.18" evidence="3"/>
<evidence type="ECO:0000256" key="2">
    <source>
        <dbReference type="ARBA" id="ARBA00009348"/>
    </source>
</evidence>
<evidence type="ECO:0000259" key="5">
    <source>
        <dbReference type="Pfam" id="PF13088"/>
    </source>
</evidence>
<dbReference type="Gene3D" id="2.120.10.10">
    <property type="match status" value="1"/>
</dbReference>
<sequence>MNKVILLFVFLILTSCSAQNPPVPSQFPEETSNYQKLFDAREVDGVKCFRIPALVTAPNGDLIAAIDERALGCADLRGSKDINIVIRRSQDNGKTWGDIETVVDFPFGVSASDPSMIVDQETGEVFLFYNYMDLENEKDIYYLQFVKSSDNGKTWSKPKDITSQITKDQWYNDFKFITSGHGIQAQSGRLLHTLVDLDKGVYLFGSDDHGASWFFIDSPVNPADESKVIELDNGDYMINSRVNGGMGYRYVHISHDKGKTWETRPEKELTDPGNNASIVVYPYHKNGKTENLLLFTNSNNRDSRKNLTIKVSYDQGKTWSAGKVIYPGSAAYSSMTVLENGDIGVFFEKDDYTENVFVSFPIEFVTQN</sequence>
<name>A0A2R3ZAE2_9FLAO</name>
<dbReference type="PANTHER" id="PTHR10628">
    <property type="entry name" value="SIALIDASE"/>
    <property type="match status" value="1"/>
</dbReference>
<dbReference type="PROSITE" id="PS51257">
    <property type="entry name" value="PROKAR_LIPOPROTEIN"/>
    <property type="match status" value="1"/>
</dbReference>
<protein>
    <recommendedName>
        <fullName evidence="3">exo-alpha-sialidase</fullName>
        <ecNumber evidence="3">3.2.1.18</ecNumber>
    </recommendedName>
</protein>
<dbReference type="GO" id="GO:0004308">
    <property type="term" value="F:exo-alpha-sialidase activity"/>
    <property type="evidence" value="ECO:0007669"/>
    <property type="project" value="UniProtKB-EC"/>
</dbReference>
<comment type="catalytic activity">
    <reaction evidence="1">
        <text>Hydrolysis of alpha-(2-&gt;3)-, alpha-(2-&gt;6)-, alpha-(2-&gt;8)- glycosidic linkages of terminal sialic acid residues in oligosaccharides, glycoproteins, glycolipids, colominic acid and synthetic substrates.</text>
        <dbReference type="EC" id="3.2.1.18"/>
    </reaction>
</comment>
<dbReference type="InterPro" id="IPR011040">
    <property type="entry name" value="Sialidase"/>
</dbReference>
<dbReference type="InterPro" id="IPR026856">
    <property type="entry name" value="Sialidase_fam"/>
</dbReference>
<proteinExistence type="inferred from homology"/>
<dbReference type="PANTHER" id="PTHR10628:SF30">
    <property type="entry name" value="EXO-ALPHA-SIALIDASE"/>
    <property type="match status" value="1"/>
</dbReference>
<dbReference type="CDD" id="cd15482">
    <property type="entry name" value="Sialidase_non-viral"/>
    <property type="match status" value="1"/>
</dbReference>
<dbReference type="RefSeq" id="WP_107013901.1">
    <property type="nucleotide sequence ID" value="NZ_CP028136.1"/>
</dbReference>
<dbReference type="Proteomes" id="UP000241507">
    <property type="component" value="Chromosome"/>
</dbReference>
<dbReference type="KEGG" id="grs:C7S20_18790"/>
<evidence type="ECO:0000256" key="3">
    <source>
        <dbReference type="ARBA" id="ARBA00012733"/>
    </source>
</evidence>
<feature type="domain" description="Sialidase" evidence="5">
    <location>
        <begin position="78"/>
        <end position="345"/>
    </location>
</feature>
<dbReference type="EMBL" id="CP028136">
    <property type="protein sequence ID" value="AVR47132.1"/>
    <property type="molecule type" value="Genomic_DNA"/>
</dbReference>
<dbReference type="OrthoDB" id="7294637at2"/>
<evidence type="ECO:0000256" key="4">
    <source>
        <dbReference type="SAM" id="SignalP"/>
    </source>
</evidence>
<evidence type="ECO:0000313" key="6">
    <source>
        <dbReference type="EMBL" id="AVR47132.1"/>
    </source>
</evidence>
<dbReference type="GO" id="GO:0009313">
    <property type="term" value="P:oligosaccharide catabolic process"/>
    <property type="evidence" value="ECO:0007669"/>
    <property type="project" value="TreeGrafter"/>
</dbReference>
<dbReference type="GO" id="GO:0016020">
    <property type="term" value="C:membrane"/>
    <property type="evidence" value="ECO:0007669"/>
    <property type="project" value="TreeGrafter"/>
</dbReference>
<comment type="similarity">
    <text evidence="2">Belongs to the glycosyl hydrolase 33 family.</text>
</comment>
<organism evidence="6 7">
    <name type="scientific">Christiangramia fulva</name>
    <dbReference type="NCBI Taxonomy" id="2126553"/>
    <lineage>
        <taxon>Bacteria</taxon>
        <taxon>Pseudomonadati</taxon>
        <taxon>Bacteroidota</taxon>
        <taxon>Flavobacteriia</taxon>
        <taxon>Flavobacteriales</taxon>
        <taxon>Flavobacteriaceae</taxon>
        <taxon>Christiangramia</taxon>
    </lineage>
</organism>